<keyword evidence="7 9" id="KW-1133">Transmembrane helix</keyword>
<gene>
    <name evidence="12" type="ORF">NJ959_02845</name>
</gene>
<dbReference type="InterPro" id="IPR017871">
    <property type="entry name" value="ABC_transporter-like_CS"/>
</dbReference>
<accession>A0AAE3KKV1</accession>
<dbReference type="SUPFAM" id="SSF52540">
    <property type="entry name" value="P-loop containing nucleoside triphosphate hydrolases"/>
    <property type="match status" value="1"/>
</dbReference>
<feature type="transmembrane region" description="Helical" evidence="9">
    <location>
        <begin position="77"/>
        <end position="100"/>
    </location>
</feature>
<dbReference type="EMBL" id="JAMZMM010000014">
    <property type="protein sequence ID" value="MCP2727409.1"/>
    <property type="molecule type" value="Genomic_DNA"/>
</dbReference>
<protein>
    <submittedName>
        <fullName evidence="12">ABC transporter ATP-binding protein/permease</fullName>
    </submittedName>
</protein>
<keyword evidence="2" id="KW-0813">Transport</keyword>
<dbReference type="InterPro" id="IPR036640">
    <property type="entry name" value="ABC1_TM_sf"/>
</dbReference>
<dbReference type="PROSITE" id="PS50929">
    <property type="entry name" value="ABC_TM1F"/>
    <property type="match status" value="1"/>
</dbReference>
<dbReference type="Pfam" id="PF00005">
    <property type="entry name" value="ABC_tran"/>
    <property type="match status" value="1"/>
</dbReference>
<dbReference type="PROSITE" id="PS50893">
    <property type="entry name" value="ABC_TRANSPORTER_2"/>
    <property type="match status" value="1"/>
</dbReference>
<dbReference type="AlphaFoldDB" id="A0AAE3KKV1"/>
<dbReference type="SMART" id="SM00382">
    <property type="entry name" value="AAA"/>
    <property type="match status" value="1"/>
</dbReference>
<dbReference type="PROSITE" id="PS00211">
    <property type="entry name" value="ABC_TRANSPORTER_1"/>
    <property type="match status" value="1"/>
</dbReference>
<dbReference type="InterPro" id="IPR039421">
    <property type="entry name" value="Type_1_exporter"/>
</dbReference>
<feature type="transmembrane region" description="Helical" evidence="9">
    <location>
        <begin position="264"/>
        <end position="285"/>
    </location>
</feature>
<evidence type="ECO:0000256" key="5">
    <source>
        <dbReference type="ARBA" id="ARBA00022741"/>
    </source>
</evidence>
<dbReference type="InterPro" id="IPR011527">
    <property type="entry name" value="ABC1_TM_dom"/>
</dbReference>
<dbReference type="GO" id="GO:0005886">
    <property type="term" value="C:plasma membrane"/>
    <property type="evidence" value="ECO:0007669"/>
    <property type="project" value="UniProtKB-SubCell"/>
</dbReference>
<evidence type="ECO:0000313" key="12">
    <source>
        <dbReference type="EMBL" id="MCP2727409.1"/>
    </source>
</evidence>
<dbReference type="GO" id="GO:0005524">
    <property type="term" value="F:ATP binding"/>
    <property type="evidence" value="ECO:0007669"/>
    <property type="project" value="UniProtKB-KW"/>
</dbReference>
<evidence type="ECO:0000256" key="6">
    <source>
        <dbReference type="ARBA" id="ARBA00022840"/>
    </source>
</evidence>
<evidence type="ECO:0000256" key="7">
    <source>
        <dbReference type="ARBA" id="ARBA00022989"/>
    </source>
</evidence>
<feature type="domain" description="ABC transporter" evidence="10">
    <location>
        <begin position="374"/>
        <end position="599"/>
    </location>
</feature>
<evidence type="ECO:0000259" key="10">
    <source>
        <dbReference type="PROSITE" id="PS50893"/>
    </source>
</evidence>
<dbReference type="Proteomes" id="UP001204953">
    <property type="component" value="Unassembled WGS sequence"/>
</dbReference>
<keyword evidence="8 9" id="KW-0472">Membrane</keyword>
<comment type="subcellular location">
    <subcellularLocation>
        <location evidence="1">Cell membrane</location>
        <topology evidence="1">Multi-pass membrane protein</topology>
    </subcellularLocation>
</comment>
<dbReference type="InterPro" id="IPR003439">
    <property type="entry name" value="ABC_transporter-like_ATP-bd"/>
</dbReference>
<dbReference type="RefSeq" id="WP_254010225.1">
    <property type="nucleotide sequence ID" value="NZ_JAMZMM010000014.1"/>
</dbReference>
<feature type="transmembrane region" description="Helical" evidence="9">
    <location>
        <begin position="154"/>
        <end position="172"/>
    </location>
</feature>
<keyword evidence="5" id="KW-0547">Nucleotide-binding</keyword>
<dbReference type="InterPro" id="IPR003593">
    <property type="entry name" value="AAA+_ATPase"/>
</dbReference>
<evidence type="ECO:0000256" key="1">
    <source>
        <dbReference type="ARBA" id="ARBA00004651"/>
    </source>
</evidence>
<proteinExistence type="predicted"/>
<evidence type="ECO:0000256" key="4">
    <source>
        <dbReference type="ARBA" id="ARBA00022692"/>
    </source>
</evidence>
<comment type="caution">
    <text evidence="12">The sequence shown here is derived from an EMBL/GenBank/DDBJ whole genome shotgun (WGS) entry which is preliminary data.</text>
</comment>
<feature type="transmembrane region" description="Helical" evidence="9">
    <location>
        <begin position="178"/>
        <end position="196"/>
    </location>
</feature>
<organism evidence="12 13">
    <name type="scientific">Limnofasciculus baicalensis BBK-W-15</name>
    <dbReference type="NCBI Taxonomy" id="2699891"/>
    <lineage>
        <taxon>Bacteria</taxon>
        <taxon>Bacillati</taxon>
        <taxon>Cyanobacteriota</taxon>
        <taxon>Cyanophyceae</taxon>
        <taxon>Coleofasciculales</taxon>
        <taxon>Coleofasciculaceae</taxon>
        <taxon>Limnofasciculus</taxon>
        <taxon>Limnofasciculus baicalensis</taxon>
    </lineage>
</organism>
<keyword evidence="3" id="KW-1003">Cell membrane</keyword>
<dbReference type="PANTHER" id="PTHR24221:SF632">
    <property type="entry name" value="ATP-DEPENDENT LIPID A-CORE FLIPPASE"/>
    <property type="match status" value="1"/>
</dbReference>
<evidence type="ECO:0000256" key="8">
    <source>
        <dbReference type="ARBA" id="ARBA00023136"/>
    </source>
</evidence>
<keyword evidence="4 9" id="KW-0812">Transmembrane</keyword>
<dbReference type="GO" id="GO:0016887">
    <property type="term" value="F:ATP hydrolysis activity"/>
    <property type="evidence" value="ECO:0007669"/>
    <property type="project" value="InterPro"/>
</dbReference>
<dbReference type="FunFam" id="3.40.50.300:FF:000299">
    <property type="entry name" value="ABC transporter ATP-binding protein/permease"/>
    <property type="match status" value="1"/>
</dbReference>
<dbReference type="InterPro" id="IPR027417">
    <property type="entry name" value="P-loop_NTPase"/>
</dbReference>
<dbReference type="PANTHER" id="PTHR24221">
    <property type="entry name" value="ATP-BINDING CASSETTE SUB-FAMILY B"/>
    <property type="match status" value="1"/>
</dbReference>
<sequence length="599" mass="66988">MNKYLSKVFYVLTGSKRSLIFLMLVFVLTSVLEAVGIGLIGPFLRLASEPEFIHKIPILEWIYIQFSLTSSRQVIPILGLGIVALFCIKSLGYFFARYYIFQFTFDQKRLQSLRLFNAYLVVPYTFHLSRNTAGLIKNIILETNQFTLNCLQPILESAANLVVIVVLLLLLAKTDLLLLVMIMAILLPTFIAFYRLGGKFKAWGKIVSESQKEIIRTINHGLGGLKETRVIGCESYFGEQMEEQTLRHEKAATLFNTSQLLPRILIETSLIAFVVLFISISQLFLKQSSEDLTSVMGVFAIASMRLIPSASQLIQGVGRMRNGSYALDMLYFDLKELDREKVEKNIDITGNFKGGNFLKSQPGERQVIPFLRQIELSHITYRYSGTSEPAIKEMSLSIKKGESIALIGKSGSGKTTLVDVILGLLPPESGDILVDGVSIYNNLRYWQDLIGYIPQSIFLTDDTIERNIAFGVPDDKIDYGRMKQAIKAAQLEELVEELPDGIKTSVGERGVRLSGGQRQRIGIARALYHEREILVLDEATAALDTETERLVSEAISSLAGTKTLIIIAHRLSTVEHCDRIYLLDKGTVVKSGSYQEVVG</sequence>
<evidence type="ECO:0000256" key="9">
    <source>
        <dbReference type="SAM" id="Phobius"/>
    </source>
</evidence>
<evidence type="ECO:0000259" key="11">
    <source>
        <dbReference type="PROSITE" id="PS50929"/>
    </source>
</evidence>
<evidence type="ECO:0000313" key="13">
    <source>
        <dbReference type="Proteomes" id="UP001204953"/>
    </source>
</evidence>
<feature type="transmembrane region" description="Helical" evidence="9">
    <location>
        <begin position="20"/>
        <end position="44"/>
    </location>
</feature>
<name>A0AAE3KKV1_9CYAN</name>
<keyword evidence="13" id="KW-1185">Reference proteome</keyword>
<dbReference type="Gene3D" id="1.20.1560.10">
    <property type="entry name" value="ABC transporter type 1, transmembrane domain"/>
    <property type="match status" value="1"/>
</dbReference>
<reference evidence="12" key="1">
    <citation type="submission" date="2022-06" db="EMBL/GenBank/DDBJ databases">
        <title>New cyanobacteria of genus Symplocastrum in benthos of Lake Baikal.</title>
        <authorList>
            <person name="Sorokovikova E."/>
            <person name="Tikhonova I."/>
            <person name="Krasnopeev A."/>
            <person name="Evseev P."/>
            <person name="Gladkikh A."/>
            <person name="Belykh O."/>
        </authorList>
    </citation>
    <scope>NUCLEOTIDE SEQUENCE</scope>
    <source>
        <strain evidence="12">BBK-W-15</strain>
    </source>
</reference>
<dbReference type="Gene3D" id="3.40.50.300">
    <property type="entry name" value="P-loop containing nucleotide triphosphate hydrolases"/>
    <property type="match status" value="1"/>
</dbReference>
<feature type="domain" description="ABC transmembrane type-1" evidence="11">
    <location>
        <begin position="20"/>
        <end position="322"/>
    </location>
</feature>
<keyword evidence="6 12" id="KW-0067">ATP-binding</keyword>
<dbReference type="GO" id="GO:0034040">
    <property type="term" value="F:ATPase-coupled lipid transmembrane transporter activity"/>
    <property type="evidence" value="ECO:0007669"/>
    <property type="project" value="TreeGrafter"/>
</dbReference>
<evidence type="ECO:0000256" key="2">
    <source>
        <dbReference type="ARBA" id="ARBA00022448"/>
    </source>
</evidence>
<dbReference type="SUPFAM" id="SSF90123">
    <property type="entry name" value="ABC transporter transmembrane region"/>
    <property type="match status" value="1"/>
</dbReference>
<dbReference type="GO" id="GO:0140359">
    <property type="term" value="F:ABC-type transporter activity"/>
    <property type="evidence" value="ECO:0007669"/>
    <property type="project" value="InterPro"/>
</dbReference>
<evidence type="ECO:0000256" key="3">
    <source>
        <dbReference type="ARBA" id="ARBA00022475"/>
    </source>
</evidence>